<name>A0A5C5ZIZ3_9BACT</name>
<dbReference type="AlphaFoldDB" id="A0A5C5ZIZ3"/>
<dbReference type="SUPFAM" id="SSF46689">
    <property type="entry name" value="Homeodomain-like"/>
    <property type="match status" value="1"/>
</dbReference>
<evidence type="ECO:0000313" key="3">
    <source>
        <dbReference type="Proteomes" id="UP000315440"/>
    </source>
</evidence>
<dbReference type="RefSeq" id="WP_146401165.1">
    <property type="nucleotide sequence ID" value="NZ_SJPQ01000003.1"/>
</dbReference>
<sequence>MAPTTTNSRENLLDAALHASRSKGNTATAVDDLSRRGQGGTKGAFFHHFKTKEKAAVEAAGHFSAMAAGRFSTVPNHELLSSSRSP</sequence>
<feature type="region of interest" description="Disordered" evidence="1">
    <location>
        <begin position="17"/>
        <end position="37"/>
    </location>
</feature>
<gene>
    <name evidence="2" type="ORF">Mal64_27540</name>
</gene>
<dbReference type="OrthoDB" id="9812484at2"/>
<dbReference type="InterPro" id="IPR009057">
    <property type="entry name" value="Homeodomain-like_sf"/>
</dbReference>
<evidence type="ECO:0000313" key="2">
    <source>
        <dbReference type="EMBL" id="TWT87216.1"/>
    </source>
</evidence>
<reference evidence="2 3" key="1">
    <citation type="submission" date="2019-02" db="EMBL/GenBank/DDBJ databases">
        <title>Deep-cultivation of Planctomycetes and their phenomic and genomic characterization uncovers novel biology.</title>
        <authorList>
            <person name="Wiegand S."/>
            <person name="Jogler M."/>
            <person name="Boedeker C."/>
            <person name="Pinto D."/>
            <person name="Vollmers J."/>
            <person name="Rivas-Marin E."/>
            <person name="Kohn T."/>
            <person name="Peeters S.H."/>
            <person name="Heuer A."/>
            <person name="Rast P."/>
            <person name="Oberbeckmann S."/>
            <person name="Bunk B."/>
            <person name="Jeske O."/>
            <person name="Meyerdierks A."/>
            <person name="Storesund J.E."/>
            <person name="Kallscheuer N."/>
            <person name="Luecker S."/>
            <person name="Lage O.M."/>
            <person name="Pohl T."/>
            <person name="Merkel B.J."/>
            <person name="Hornburger P."/>
            <person name="Mueller R.-W."/>
            <person name="Bruemmer F."/>
            <person name="Labrenz M."/>
            <person name="Spormann A.M."/>
            <person name="Op Den Camp H."/>
            <person name="Overmann J."/>
            <person name="Amann R."/>
            <person name="Jetten M.S.M."/>
            <person name="Mascher T."/>
            <person name="Medema M.H."/>
            <person name="Devos D.P."/>
            <person name="Kaster A.-K."/>
            <person name="Ovreas L."/>
            <person name="Rohde M."/>
            <person name="Galperin M.Y."/>
            <person name="Jogler C."/>
        </authorList>
    </citation>
    <scope>NUCLEOTIDE SEQUENCE [LARGE SCALE GENOMIC DNA]</scope>
    <source>
        <strain evidence="2 3">Mal64</strain>
    </source>
</reference>
<dbReference type="EMBL" id="SJPQ01000003">
    <property type="protein sequence ID" value="TWT87216.1"/>
    <property type="molecule type" value="Genomic_DNA"/>
</dbReference>
<proteinExistence type="predicted"/>
<keyword evidence="3" id="KW-1185">Reference proteome</keyword>
<protein>
    <submittedName>
        <fullName evidence="2">Uncharacterized protein</fullName>
    </submittedName>
</protein>
<accession>A0A5C5ZIZ3</accession>
<dbReference type="Proteomes" id="UP000315440">
    <property type="component" value="Unassembled WGS sequence"/>
</dbReference>
<evidence type="ECO:0000256" key="1">
    <source>
        <dbReference type="SAM" id="MobiDB-lite"/>
    </source>
</evidence>
<comment type="caution">
    <text evidence="2">The sequence shown here is derived from an EMBL/GenBank/DDBJ whole genome shotgun (WGS) entry which is preliminary data.</text>
</comment>
<organism evidence="2 3">
    <name type="scientific">Pseudobythopirellula maris</name>
    <dbReference type="NCBI Taxonomy" id="2527991"/>
    <lineage>
        <taxon>Bacteria</taxon>
        <taxon>Pseudomonadati</taxon>
        <taxon>Planctomycetota</taxon>
        <taxon>Planctomycetia</taxon>
        <taxon>Pirellulales</taxon>
        <taxon>Lacipirellulaceae</taxon>
        <taxon>Pseudobythopirellula</taxon>
    </lineage>
</organism>
<dbReference type="Gene3D" id="1.10.357.10">
    <property type="entry name" value="Tetracycline Repressor, domain 2"/>
    <property type="match status" value="1"/>
</dbReference>